<dbReference type="GO" id="GO:0012505">
    <property type="term" value="C:endomembrane system"/>
    <property type="evidence" value="ECO:0007669"/>
    <property type="project" value="TreeGrafter"/>
</dbReference>
<feature type="domain" description="LysM" evidence="3">
    <location>
        <begin position="2"/>
        <end position="46"/>
    </location>
</feature>
<feature type="domain" description="GH18" evidence="4">
    <location>
        <begin position="93"/>
        <end position="435"/>
    </location>
</feature>
<dbReference type="SUPFAM" id="SSF54106">
    <property type="entry name" value="LysM domain"/>
    <property type="match status" value="2"/>
</dbReference>
<dbReference type="InterPro" id="IPR017853">
    <property type="entry name" value="GH"/>
</dbReference>
<protein>
    <submittedName>
        <fullName evidence="5">Spore cortex-lytic enzyme, N-acetylglucosaminidase SleL</fullName>
    </submittedName>
</protein>
<evidence type="ECO:0000259" key="3">
    <source>
        <dbReference type="PROSITE" id="PS51782"/>
    </source>
</evidence>
<proteinExistence type="predicted"/>
<dbReference type="InterPro" id="IPR041704">
    <property type="entry name" value="CFLE_GH18"/>
</dbReference>
<dbReference type="SMART" id="SM00636">
    <property type="entry name" value="Glyco_18"/>
    <property type="match status" value="1"/>
</dbReference>
<evidence type="ECO:0000256" key="2">
    <source>
        <dbReference type="ARBA" id="ARBA00023295"/>
    </source>
</evidence>
<dbReference type="AlphaFoldDB" id="A0A0S2W3B6"/>
<dbReference type="Gene3D" id="3.10.350.10">
    <property type="entry name" value="LysM domain"/>
    <property type="match status" value="2"/>
</dbReference>
<dbReference type="InterPro" id="IPR001223">
    <property type="entry name" value="Glyco_hydro18_cat"/>
</dbReference>
<reference evidence="6" key="2">
    <citation type="submission" date="2015-04" db="EMBL/GenBank/DDBJ databases">
        <title>A butyrogenic pathway from the amino acid lysine in a human gut commensal.</title>
        <authorList>
            <person name="de Vos W.M."/>
            <person name="Bui N.T.P."/>
            <person name="Plugge C.M."/>
            <person name="Ritari J."/>
        </authorList>
    </citation>
    <scope>NUCLEOTIDE SEQUENCE [LARGE SCALE GENOMIC DNA]</scope>
    <source>
        <strain evidence="6">AF211</strain>
    </source>
</reference>
<accession>A0A0S2W3B6</accession>
<dbReference type="GO" id="GO:0005975">
    <property type="term" value="P:carbohydrate metabolic process"/>
    <property type="evidence" value="ECO:0007669"/>
    <property type="project" value="InterPro"/>
</dbReference>
<organism evidence="5 6">
    <name type="scientific">Intestinimonas butyriciproducens</name>
    <dbReference type="NCBI Taxonomy" id="1297617"/>
    <lineage>
        <taxon>Bacteria</taxon>
        <taxon>Bacillati</taxon>
        <taxon>Bacillota</taxon>
        <taxon>Clostridia</taxon>
        <taxon>Eubacteriales</taxon>
        <taxon>Intestinimonas</taxon>
    </lineage>
</organism>
<evidence type="ECO:0000313" key="6">
    <source>
        <dbReference type="Proteomes" id="UP000064844"/>
    </source>
</evidence>
<dbReference type="EMBL" id="CP011307">
    <property type="protein sequence ID" value="ALP93864.1"/>
    <property type="molecule type" value="Genomic_DNA"/>
</dbReference>
<dbReference type="KEGG" id="ibu:IB211_01471c"/>
<dbReference type="GO" id="GO:0070492">
    <property type="term" value="F:oligosaccharide binding"/>
    <property type="evidence" value="ECO:0007669"/>
    <property type="project" value="TreeGrafter"/>
</dbReference>
<dbReference type="CDD" id="cd00118">
    <property type="entry name" value="LysM"/>
    <property type="match status" value="2"/>
</dbReference>
<gene>
    <name evidence="5" type="ORF">IB211_01471c</name>
</gene>
<dbReference type="Proteomes" id="UP000064844">
    <property type="component" value="Chromosome"/>
</dbReference>
<dbReference type="eggNOG" id="COG3858">
    <property type="taxonomic scope" value="Bacteria"/>
</dbReference>
<dbReference type="PROSITE" id="PS51782">
    <property type="entry name" value="LYSM"/>
    <property type="match status" value="2"/>
</dbReference>
<dbReference type="RefSeq" id="WP_058117607.1">
    <property type="nucleotide sequence ID" value="NZ_CP011307.1"/>
</dbReference>
<dbReference type="SUPFAM" id="SSF51445">
    <property type="entry name" value="(Trans)glycosidases"/>
    <property type="match status" value="1"/>
</dbReference>
<dbReference type="CDD" id="cd02874">
    <property type="entry name" value="GH18_CFLE_spore_hydrolase"/>
    <property type="match status" value="1"/>
</dbReference>
<keyword evidence="6" id="KW-1185">Reference proteome</keyword>
<dbReference type="eggNOG" id="COG1388">
    <property type="taxonomic scope" value="Bacteria"/>
</dbReference>
<feature type="domain" description="LysM" evidence="3">
    <location>
        <begin position="51"/>
        <end position="96"/>
    </location>
</feature>
<evidence type="ECO:0000256" key="1">
    <source>
        <dbReference type="ARBA" id="ARBA00022801"/>
    </source>
</evidence>
<keyword evidence="2" id="KW-0326">Glycosidase</keyword>
<dbReference type="SMART" id="SM00257">
    <property type="entry name" value="LysM"/>
    <property type="match status" value="2"/>
</dbReference>
<name>A0A0S2W3B6_9FIRM</name>
<dbReference type="InterPro" id="IPR036779">
    <property type="entry name" value="LysM_dom_sf"/>
</dbReference>
<dbReference type="Pfam" id="PF01476">
    <property type="entry name" value="LysM"/>
    <property type="match status" value="2"/>
</dbReference>
<sequence>MEIYVVQPGDNLFGIAQAFGVPMSQIMEDNRLPNPSLLVVGQTLVIRFPEEVYTVQPGDTLASVALQSGLSLRQLYRNNPILEGQPTLYPGQTLVLRYQGSPGPSVTVNSYAYPFINQSLLQRTLPFLTYLTPFTYGIQEDGELVSLDDEPLIAMGRAVGTAALMHLSTLTESGNFSNDLANLVLNDLSLQEVLIDNVLTTLQTKGYSGLDVDFEFVFPQDALPYAAFIRRLRDRLNPLGYPVIVALVPKTSSDQPGLLYEGHSYRDLGEAANRVFLMTYEWGYTYGPPMAVAPLPNVRAVVEYALTEIPAEKLWLGVPNYGYDWPLPFLQGETRATSISPQYAVSLAARYRSSISYDETAQAPWFRYTDENGTEHEVWFEDARSIRAKLSLIPEYGLDGAGYWNLMRPFPQNWLVLDSLFTIRETPLPAGLLRS</sequence>
<dbReference type="PROSITE" id="PS51910">
    <property type="entry name" value="GH18_2"/>
    <property type="match status" value="1"/>
</dbReference>
<dbReference type="Pfam" id="PF00704">
    <property type="entry name" value="Glyco_hydro_18"/>
    <property type="match status" value="1"/>
</dbReference>
<dbReference type="STRING" id="1297617.IB211_01471c"/>
<reference evidence="5 6" key="1">
    <citation type="journal article" date="2015" name="Nat. Commun.">
        <title>Production of butyrate from lysine and the Amadori product fructoselysine by a human gut commensal.</title>
        <authorList>
            <person name="Bui T.P."/>
            <person name="Ritari J."/>
            <person name="Boeren S."/>
            <person name="de Waard P."/>
            <person name="Plugge C.M."/>
            <person name="de Vos W.M."/>
        </authorList>
    </citation>
    <scope>NUCLEOTIDE SEQUENCE [LARGE SCALE GENOMIC DNA]</scope>
    <source>
        <strain evidence="5 6">AF211</strain>
    </source>
</reference>
<keyword evidence="1" id="KW-0378">Hydrolase</keyword>
<dbReference type="InterPro" id="IPR011583">
    <property type="entry name" value="Chitinase_II/V-like_cat"/>
</dbReference>
<dbReference type="PATRIC" id="fig|1297617.4.peg.1510"/>
<dbReference type="InterPro" id="IPR018392">
    <property type="entry name" value="LysM"/>
</dbReference>
<dbReference type="InterPro" id="IPR029070">
    <property type="entry name" value="Chitinase_insertion_sf"/>
</dbReference>
<dbReference type="PANTHER" id="PTHR46066:SF2">
    <property type="entry name" value="CHITINASE DOMAIN-CONTAINING PROTEIN 1"/>
    <property type="match status" value="1"/>
</dbReference>
<dbReference type="GO" id="GO:0016798">
    <property type="term" value="F:hydrolase activity, acting on glycosyl bonds"/>
    <property type="evidence" value="ECO:0007669"/>
    <property type="project" value="UniProtKB-KW"/>
</dbReference>
<evidence type="ECO:0000313" key="5">
    <source>
        <dbReference type="EMBL" id="ALP93864.1"/>
    </source>
</evidence>
<dbReference type="Gene3D" id="3.20.20.80">
    <property type="entry name" value="Glycosidases"/>
    <property type="match status" value="1"/>
</dbReference>
<dbReference type="PANTHER" id="PTHR46066">
    <property type="entry name" value="CHITINASE DOMAIN-CONTAINING PROTEIN 1 FAMILY MEMBER"/>
    <property type="match status" value="1"/>
</dbReference>
<dbReference type="GO" id="GO:0008061">
    <property type="term" value="F:chitin binding"/>
    <property type="evidence" value="ECO:0007669"/>
    <property type="project" value="InterPro"/>
</dbReference>
<evidence type="ECO:0000259" key="4">
    <source>
        <dbReference type="PROSITE" id="PS51910"/>
    </source>
</evidence>
<dbReference type="Gene3D" id="3.10.50.10">
    <property type="match status" value="1"/>
</dbReference>